<evidence type="ECO:0000313" key="3">
    <source>
        <dbReference type="Proteomes" id="UP001204144"/>
    </source>
</evidence>
<name>A0AAE3KVG4_9BACT</name>
<sequence length="657" mass="75290">MKTLNLSFSHLAKKVIAVRKILELKEDRFHRLASSMGYLLILFCLLYSSAYSQKLIFEKVIGEENNNEYFFKDLSAIELVNNNLAVFDNDKIVIIDSLGNLKCKFGGLSETTDNTGSKSNNIISDEFGNYIICTGQFRGEGIKLFSPKGEFIKILLDGGDKLVKGEGVMNPVKIRIYRNIYYVLDRTNSNIKKFDKNWNFLGIIGTPNDFSANFRKSPETRVNEYKFENINEPSDFLIDSKGNIIVADYGNSIKKFDNNGKFLKIYSFSKTITKAPLISIDEKDNIYILADNGSLFILSNNDVLLDTYKDALKQPNQNSASEIGSLIVDRQHFYLRYYYKNEITVLSRQNFNLLRKFKKKINQDYAFFNSPRKVVVNKNGDLIVYASIEDKLDREQLLITSPSFSDVLPSNLELKKKSSLYEYFNPICIAKSGKVFVTDTKNKKIILFDEQGNLIGDWKTNIPINSPQNTICRDTTIFVVEELSRKSNQILVFNLHGQFIKRIDKDKNNKEIQTFWVDADLKGNIYFSQGSYISIVDPLGYFIGEIGGYGKEIRKDLNTGVVQENDKIQLKIGDYKPKMMHFEGIMKFKIYEDKIFIADLNKIVVADLNGNPLGYLGGKRGSKIGEFHHITDFDIYKDKLYITDGINNRIVVYKIEL</sequence>
<reference evidence="2 3" key="1">
    <citation type="submission" date="2018-11" db="EMBL/GenBank/DDBJ databases">
        <title>Novel bacteria species description.</title>
        <authorList>
            <person name="Han J.-H."/>
        </authorList>
    </citation>
    <scope>NUCLEOTIDE SEQUENCE [LARGE SCALE GENOMIC DNA]</scope>
    <source>
        <strain evidence="2 3">KCTC23259</strain>
    </source>
</reference>
<dbReference type="SUPFAM" id="SSF50998">
    <property type="entry name" value="Quinoprotein alcohol dehydrogenase-like"/>
    <property type="match status" value="1"/>
</dbReference>
<dbReference type="GO" id="GO:0061630">
    <property type="term" value="F:ubiquitin protein ligase activity"/>
    <property type="evidence" value="ECO:0007669"/>
    <property type="project" value="TreeGrafter"/>
</dbReference>
<gene>
    <name evidence="2" type="ORF">EGI31_24765</name>
</gene>
<evidence type="ECO:0000256" key="1">
    <source>
        <dbReference type="SAM" id="Phobius"/>
    </source>
</evidence>
<keyword evidence="1" id="KW-0472">Membrane</keyword>
<dbReference type="Proteomes" id="UP001204144">
    <property type="component" value="Unassembled WGS sequence"/>
</dbReference>
<keyword evidence="1" id="KW-0812">Transmembrane</keyword>
<dbReference type="Gene3D" id="2.120.10.30">
    <property type="entry name" value="TolB, C-terminal domain"/>
    <property type="match status" value="2"/>
</dbReference>
<dbReference type="RefSeq" id="WP_255039872.1">
    <property type="nucleotide sequence ID" value="NZ_RJUF01000195.1"/>
</dbReference>
<dbReference type="GO" id="GO:0008270">
    <property type="term" value="F:zinc ion binding"/>
    <property type="evidence" value="ECO:0007669"/>
    <property type="project" value="UniProtKB-KW"/>
</dbReference>
<dbReference type="SUPFAM" id="SSF75011">
    <property type="entry name" value="3-carboxy-cis,cis-mucoante lactonizing enzyme"/>
    <property type="match status" value="1"/>
</dbReference>
<evidence type="ECO:0008006" key="4">
    <source>
        <dbReference type="Google" id="ProtNLM"/>
    </source>
</evidence>
<comment type="caution">
    <text evidence="2">The sequence shown here is derived from an EMBL/GenBank/DDBJ whole genome shotgun (WGS) entry which is preliminary data.</text>
</comment>
<accession>A0AAE3KVG4</accession>
<dbReference type="GO" id="GO:0043161">
    <property type="term" value="P:proteasome-mediated ubiquitin-dependent protein catabolic process"/>
    <property type="evidence" value="ECO:0007669"/>
    <property type="project" value="TreeGrafter"/>
</dbReference>
<dbReference type="PANTHER" id="PTHR24104">
    <property type="entry name" value="E3 UBIQUITIN-PROTEIN LIGASE NHLRC1-RELATED"/>
    <property type="match status" value="1"/>
</dbReference>
<dbReference type="GO" id="GO:0000209">
    <property type="term" value="P:protein polyubiquitination"/>
    <property type="evidence" value="ECO:0007669"/>
    <property type="project" value="TreeGrafter"/>
</dbReference>
<keyword evidence="1" id="KW-1133">Transmembrane helix</keyword>
<dbReference type="InterPro" id="IPR050952">
    <property type="entry name" value="TRIM-NHL_E3_ligases"/>
</dbReference>
<proteinExistence type="predicted"/>
<dbReference type="AlphaFoldDB" id="A0AAE3KVG4"/>
<feature type="transmembrane region" description="Helical" evidence="1">
    <location>
        <begin position="29"/>
        <end position="50"/>
    </location>
</feature>
<keyword evidence="3" id="KW-1185">Reference proteome</keyword>
<dbReference type="InterPro" id="IPR011047">
    <property type="entry name" value="Quinoprotein_ADH-like_sf"/>
</dbReference>
<organism evidence="2 3">
    <name type="scientific">Lacihabitans soyangensis</name>
    <dbReference type="NCBI Taxonomy" id="869394"/>
    <lineage>
        <taxon>Bacteria</taxon>
        <taxon>Pseudomonadati</taxon>
        <taxon>Bacteroidota</taxon>
        <taxon>Cytophagia</taxon>
        <taxon>Cytophagales</taxon>
        <taxon>Leadbetterellaceae</taxon>
        <taxon>Lacihabitans</taxon>
    </lineage>
</organism>
<evidence type="ECO:0000313" key="2">
    <source>
        <dbReference type="EMBL" id="MCP9766163.1"/>
    </source>
</evidence>
<dbReference type="EMBL" id="RJUF01000195">
    <property type="protein sequence ID" value="MCP9766163.1"/>
    <property type="molecule type" value="Genomic_DNA"/>
</dbReference>
<dbReference type="PANTHER" id="PTHR24104:SF25">
    <property type="entry name" value="PROTEIN LIN-41"/>
    <property type="match status" value="1"/>
</dbReference>
<protein>
    <recommendedName>
        <fullName evidence="4">6-bladed beta-propeller</fullName>
    </recommendedName>
</protein>
<dbReference type="InterPro" id="IPR011042">
    <property type="entry name" value="6-blade_b-propeller_TolB-like"/>
</dbReference>